<keyword evidence="4 7" id="KW-0597">Phosphoprotein</keyword>
<dbReference type="PROSITE" id="PS50112">
    <property type="entry name" value="PAS"/>
    <property type="match status" value="1"/>
</dbReference>
<dbReference type="AlphaFoldDB" id="A0A7X0PBK9"/>
<dbReference type="Gene3D" id="1.10.287.130">
    <property type="match status" value="1"/>
</dbReference>
<dbReference type="SUPFAM" id="SSF55785">
    <property type="entry name" value="PYP-like sensor domain (PAS domain)"/>
    <property type="match status" value="1"/>
</dbReference>
<dbReference type="InterPro" id="IPR036097">
    <property type="entry name" value="HisK_dim/P_sf"/>
</dbReference>
<comment type="catalytic activity">
    <reaction evidence="1">
        <text>ATP + protein L-histidine = ADP + protein N-phospho-L-histidine.</text>
        <dbReference type="EC" id="2.7.13.3"/>
    </reaction>
</comment>
<comment type="caution">
    <text evidence="12">The sequence shown here is derived from an EMBL/GenBank/DDBJ whole genome shotgun (WGS) entry which is preliminary data.</text>
</comment>
<dbReference type="EC" id="2.7.13.3" evidence="3"/>
<dbReference type="SUPFAM" id="SSF55781">
    <property type="entry name" value="GAF domain-like"/>
    <property type="match status" value="1"/>
</dbReference>
<dbReference type="InterPro" id="IPR004358">
    <property type="entry name" value="Sig_transdc_His_kin-like_C"/>
</dbReference>
<proteinExistence type="inferred from homology"/>
<reference evidence="12 13" key="1">
    <citation type="submission" date="2020-08" db="EMBL/GenBank/DDBJ databases">
        <title>Functional genomics of gut bacteria from endangered species of beetles.</title>
        <authorList>
            <person name="Carlos-Shanley C."/>
        </authorList>
    </citation>
    <scope>NUCLEOTIDE SEQUENCE [LARGE SCALE GENOMIC DNA]</scope>
    <source>
        <strain evidence="12 13">S00198</strain>
    </source>
</reference>
<dbReference type="Pfam" id="PF00512">
    <property type="entry name" value="HisKA"/>
    <property type="match status" value="1"/>
</dbReference>
<dbReference type="Gene3D" id="3.30.450.20">
    <property type="entry name" value="PAS domain"/>
    <property type="match status" value="1"/>
</dbReference>
<dbReference type="SUPFAM" id="SSF47384">
    <property type="entry name" value="Homodimeric domain of signal transducing histidine kinase"/>
    <property type="match status" value="1"/>
</dbReference>
<dbReference type="EMBL" id="JACHLK010000002">
    <property type="protein sequence ID" value="MBB6558918.1"/>
    <property type="molecule type" value="Genomic_DNA"/>
</dbReference>
<dbReference type="RefSeq" id="WP_184856327.1">
    <property type="nucleotide sequence ID" value="NZ_JACHLK010000002.1"/>
</dbReference>
<dbReference type="NCBIfam" id="TIGR00229">
    <property type="entry name" value="sensory_box"/>
    <property type="match status" value="1"/>
</dbReference>
<dbReference type="Pfam" id="PF08448">
    <property type="entry name" value="PAS_4"/>
    <property type="match status" value="1"/>
</dbReference>
<gene>
    <name evidence="12" type="ORF">HNP48_001582</name>
</gene>
<feature type="domain" description="Phytochrome chromophore attachment site" evidence="8">
    <location>
        <begin position="286"/>
        <end position="333"/>
    </location>
</feature>
<evidence type="ECO:0000256" key="2">
    <source>
        <dbReference type="ARBA" id="ARBA00006402"/>
    </source>
</evidence>
<dbReference type="PROSITE" id="PS50046">
    <property type="entry name" value="PHYTOCHROME_2"/>
    <property type="match status" value="1"/>
</dbReference>
<dbReference type="InterPro" id="IPR001789">
    <property type="entry name" value="Sig_transdc_resp-reg_receiver"/>
</dbReference>
<dbReference type="InterPro" id="IPR029016">
    <property type="entry name" value="GAF-like_dom_sf"/>
</dbReference>
<dbReference type="Gene3D" id="3.30.450.40">
    <property type="match status" value="1"/>
</dbReference>
<dbReference type="Pfam" id="PF01590">
    <property type="entry name" value="GAF"/>
    <property type="match status" value="1"/>
</dbReference>
<keyword evidence="6" id="KW-0418">Kinase</keyword>
<dbReference type="InterPro" id="IPR036890">
    <property type="entry name" value="HATPase_C_sf"/>
</dbReference>
<dbReference type="InterPro" id="IPR003661">
    <property type="entry name" value="HisK_dim/P_dom"/>
</dbReference>
<dbReference type="CDD" id="cd00130">
    <property type="entry name" value="PAS"/>
    <property type="match status" value="1"/>
</dbReference>
<protein>
    <recommendedName>
        <fullName evidence="3">histidine kinase</fullName>
        <ecNumber evidence="3">2.7.13.3</ecNumber>
    </recommendedName>
</protein>
<dbReference type="PANTHER" id="PTHR43065:SF42">
    <property type="entry name" value="TWO-COMPONENT SENSOR PPRA"/>
    <property type="match status" value="1"/>
</dbReference>
<dbReference type="GO" id="GO:0000155">
    <property type="term" value="F:phosphorelay sensor kinase activity"/>
    <property type="evidence" value="ECO:0007669"/>
    <property type="project" value="InterPro"/>
</dbReference>
<comment type="similarity">
    <text evidence="2">In the N-terminal section; belongs to the phytochrome family.</text>
</comment>
<dbReference type="Pfam" id="PF00072">
    <property type="entry name" value="Response_reg"/>
    <property type="match status" value="1"/>
</dbReference>
<sequence length="770" mass="82415">MTADDYDAAPGLGHSATSLAAENAELRLRVQELEETLHAIHTGDVDALVVNDAIYTLESAHAATEKLRQDVLGQMEDAVFAFDRDGLVMYINAAAERLYGVRASDVLGQPRQFIFTEMPGSGAQSAVPADPGALSTLGTVHRMNSGRLIDVEAVVSPLLGPLGQPLGSLAVVRDVTQRRRAEHWRNMLARLPERLREVGELPAIAAEGARLLGETLRVDRACYASIDATGELCTIEQDWSAHGLATLAGTWRLGDLASFSDTLWRGEPLVVSDTGATPAHTPQGTLDTQGVGALLSVPLIEQGQLVAMALLHHGGARAWAPEEIDLVREFAERIRSVSERVRSANALALSEARLRDVNENLEAAVAARTGELMAVEEALRQSQKMEAVGQLTGGIAHDFNNLLGAVSASLQVLKVRMQQGKLEQAERYIAMGQDSVRRAAALTQRLLAFARRQTLDPKATDLNQLVAGLEELVRRSVGPDVQVECTQAPGLWTTRVDPSQLENSLLNLCINARDAMLPGGGRLSIATANIAARDNAVRGQGLPAADYVCLSVTDTGSGMPAELIEQIFDPFFTTKPTGQGTGLGLSMVYGFVRQSGGHVRVQSEVGAGTTMRLYLPRHDGQVQEDAAEGPADTVQPGEGETILVVEDEGTIRTLTVEVLKDAGYTVVEAHDGPSALRTLAAMRRVDLLLTDVGLPGGLNGRQVADAARQDRPELKVLFITGFAQNAAVGNGLLDAGMEVMTKPFELTSLARKVRDMMDGQTERTRPAVPQ</sequence>
<dbReference type="Proteomes" id="UP000575083">
    <property type="component" value="Unassembled WGS sequence"/>
</dbReference>
<evidence type="ECO:0000256" key="6">
    <source>
        <dbReference type="ARBA" id="ARBA00022777"/>
    </source>
</evidence>
<evidence type="ECO:0000256" key="7">
    <source>
        <dbReference type="PROSITE-ProRule" id="PRU00169"/>
    </source>
</evidence>
<dbReference type="InterPro" id="IPR011006">
    <property type="entry name" value="CheY-like_superfamily"/>
</dbReference>
<dbReference type="PANTHER" id="PTHR43065">
    <property type="entry name" value="SENSOR HISTIDINE KINASE"/>
    <property type="match status" value="1"/>
</dbReference>
<feature type="domain" description="Histidine kinase" evidence="9">
    <location>
        <begin position="394"/>
        <end position="619"/>
    </location>
</feature>
<dbReference type="InterPro" id="IPR005467">
    <property type="entry name" value="His_kinase_dom"/>
</dbReference>
<accession>A0A7X0PBK9</accession>
<dbReference type="SMART" id="SM00388">
    <property type="entry name" value="HisKA"/>
    <property type="match status" value="1"/>
</dbReference>
<dbReference type="Gene3D" id="3.30.565.10">
    <property type="entry name" value="Histidine kinase-like ATPase, C-terminal domain"/>
    <property type="match status" value="1"/>
</dbReference>
<dbReference type="InterPro" id="IPR003018">
    <property type="entry name" value="GAF"/>
</dbReference>
<dbReference type="InterPro" id="IPR000014">
    <property type="entry name" value="PAS"/>
</dbReference>
<dbReference type="PROSITE" id="PS50109">
    <property type="entry name" value="HIS_KIN"/>
    <property type="match status" value="1"/>
</dbReference>
<dbReference type="InterPro" id="IPR013656">
    <property type="entry name" value="PAS_4"/>
</dbReference>
<feature type="modified residue" description="4-aspartylphosphate" evidence="7">
    <location>
        <position position="691"/>
    </location>
</feature>
<evidence type="ECO:0000256" key="1">
    <source>
        <dbReference type="ARBA" id="ARBA00000085"/>
    </source>
</evidence>
<dbReference type="Pfam" id="PF02518">
    <property type="entry name" value="HATPase_c"/>
    <property type="match status" value="1"/>
</dbReference>
<name>A0A7X0PBK9_9BURK</name>
<evidence type="ECO:0000313" key="13">
    <source>
        <dbReference type="Proteomes" id="UP000575083"/>
    </source>
</evidence>
<feature type="domain" description="PAS" evidence="11">
    <location>
        <begin position="64"/>
        <end position="109"/>
    </location>
</feature>
<feature type="domain" description="Response regulatory" evidence="10">
    <location>
        <begin position="641"/>
        <end position="757"/>
    </location>
</feature>
<dbReference type="SUPFAM" id="SSF55874">
    <property type="entry name" value="ATPase domain of HSP90 chaperone/DNA topoisomerase II/histidine kinase"/>
    <property type="match status" value="1"/>
</dbReference>
<dbReference type="SMART" id="SM00448">
    <property type="entry name" value="REC"/>
    <property type="match status" value="1"/>
</dbReference>
<dbReference type="SMART" id="SM00387">
    <property type="entry name" value="HATPase_c"/>
    <property type="match status" value="1"/>
</dbReference>
<evidence type="ECO:0000256" key="5">
    <source>
        <dbReference type="ARBA" id="ARBA00022679"/>
    </source>
</evidence>
<dbReference type="SMART" id="SM00065">
    <property type="entry name" value="GAF"/>
    <property type="match status" value="1"/>
</dbReference>
<dbReference type="InterPro" id="IPR016132">
    <property type="entry name" value="Phyto_chromo_attachment"/>
</dbReference>
<evidence type="ECO:0000259" key="10">
    <source>
        <dbReference type="PROSITE" id="PS50110"/>
    </source>
</evidence>
<evidence type="ECO:0000256" key="4">
    <source>
        <dbReference type="ARBA" id="ARBA00022553"/>
    </source>
</evidence>
<dbReference type="SUPFAM" id="SSF52172">
    <property type="entry name" value="CheY-like"/>
    <property type="match status" value="1"/>
</dbReference>
<dbReference type="Gene3D" id="3.40.50.2300">
    <property type="match status" value="1"/>
</dbReference>
<evidence type="ECO:0000259" key="8">
    <source>
        <dbReference type="PROSITE" id="PS50046"/>
    </source>
</evidence>
<dbReference type="InterPro" id="IPR035965">
    <property type="entry name" value="PAS-like_dom_sf"/>
</dbReference>
<dbReference type="PRINTS" id="PR00344">
    <property type="entry name" value="BCTRLSENSOR"/>
</dbReference>
<evidence type="ECO:0000256" key="3">
    <source>
        <dbReference type="ARBA" id="ARBA00012438"/>
    </source>
</evidence>
<evidence type="ECO:0000259" key="9">
    <source>
        <dbReference type="PROSITE" id="PS50109"/>
    </source>
</evidence>
<dbReference type="CDD" id="cd18161">
    <property type="entry name" value="REC_hyHK_blue-like"/>
    <property type="match status" value="1"/>
</dbReference>
<evidence type="ECO:0000259" key="11">
    <source>
        <dbReference type="PROSITE" id="PS50112"/>
    </source>
</evidence>
<organism evidence="12 13">
    <name type="scientific">Acidovorax soli</name>
    <dbReference type="NCBI Taxonomy" id="592050"/>
    <lineage>
        <taxon>Bacteria</taxon>
        <taxon>Pseudomonadati</taxon>
        <taxon>Pseudomonadota</taxon>
        <taxon>Betaproteobacteria</taxon>
        <taxon>Burkholderiales</taxon>
        <taxon>Comamonadaceae</taxon>
        <taxon>Acidovorax</taxon>
    </lineage>
</organism>
<evidence type="ECO:0000313" key="12">
    <source>
        <dbReference type="EMBL" id="MBB6558918.1"/>
    </source>
</evidence>
<keyword evidence="13" id="KW-1185">Reference proteome</keyword>
<dbReference type="InterPro" id="IPR003594">
    <property type="entry name" value="HATPase_dom"/>
</dbReference>
<keyword evidence="5" id="KW-0808">Transferase</keyword>
<dbReference type="PROSITE" id="PS50110">
    <property type="entry name" value="RESPONSE_REGULATORY"/>
    <property type="match status" value="1"/>
</dbReference>